<evidence type="ECO:0000256" key="1">
    <source>
        <dbReference type="ARBA" id="ARBA00004267"/>
    </source>
</evidence>
<dbReference type="AlphaFoldDB" id="M3A273"/>
<dbReference type="RefSeq" id="XP_007930867.1">
    <property type="nucleotide sequence ID" value="XM_007932676.1"/>
</dbReference>
<dbReference type="GO" id="GO:0051011">
    <property type="term" value="F:microtubule minus-end binding"/>
    <property type="evidence" value="ECO:0007669"/>
    <property type="project" value="TreeGrafter"/>
</dbReference>
<evidence type="ECO:0000313" key="10">
    <source>
        <dbReference type="Proteomes" id="UP000016932"/>
    </source>
</evidence>
<dbReference type="InterPro" id="IPR042241">
    <property type="entry name" value="GCP_C_sf"/>
</dbReference>
<dbReference type="GO" id="GO:0031122">
    <property type="term" value="P:cytoplasmic microtubule organization"/>
    <property type="evidence" value="ECO:0007669"/>
    <property type="project" value="TreeGrafter"/>
</dbReference>
<dbReference type="GO" id="GO:0000930">
    <property type="term" value="C:gamma-tubulin complex"/>
    <property type="evidence" value="ECO:0007669"/>
    <property type="project" value="TreeGrafter"/>
</dbReference>
<evidence type="ECO:0000259" key="8">
    <source>
        <dbReference type="Pfam" id="PF17681"/>
    </source>
</evidence>
<feature type="non-terminal residue" evidence="9">
    <location>
        <position position="1"/>
    </location>
</feature>
<feature type="domain" description="Gamma tubulin complex component C-terminal" evidence="7">
    <location>
        <begin position="335"/>
        <end position="730"/>
    </location>
</feature>
<dbReference type="GO" id="GO:0000922">
    <property type="term" value="C:spindle pole"/>
    <property type="evidence" value="ECO:0007669"/>
    <property type="project" value="InterPro"/>
</dbReference>
<proteinExistence type="inferred from homology"/>
<keyword evidence="4 6" id="KW-0493">Microtubule</keyword>
<accession>M3A273</accession>
<evidence type="ECO:0000313" key="9">
    <source>
        <dbReference type="EMBL" id="EME78501.1"/>
    </source>
</evidence>
<dbReference type="OrthoDB" id="78652at2759"/>
<name>M3A273_PSEFD</name>
<dbReference type="GO" id="GO:0000278">
    <property type="term" value="P:mitotic cell cycle"/>
    <property type="evidence" value="ECO:0007669"/>
    <property type="project" value="TreeGrafter"/>
</dbReference>
<dbReference type="Pfam" id="PF04130">
    <property type="entry name" value="GCP_C_terminal"/>
    <property type="match status" value="1"/>
</dbReference>
<dbReference type="PANTHER" id="PTHR19302:SF27">
    <property type="entry name" value="GAMMA-TUBULIN COMPLEX COMPONENT 4"/>
    <property type="match status" value="1"/>
</dbReference>
<evidence type="ECO:0000256" key="4">
    <source>
        <dbReference type="ARBA" id="ARBA00022701"/>
    </source>
</evidence>
<sequence>LEPARNQSGRQHHFGSGMLHEILLALSGHPSPLFADSVSHHDASGLPLLSPSEKALLQSIGRLSELHRRLKRHLDTISTNHPSVICRAAATSVQQTHLARFQKKILETESKILKNDPGIVGAYDIVPLATLVAEFDEWSRRMSWYWDLATFMSSPKHASGSGVPCTSARLIDKLRAETQTGYPEIEDAATELAQLAERAWLRQLSSWIVHGKLPTIGARDFFIRAEGDEGSRSFAKNKELLPSFVTPSLAASLLFIGKSIHQVEYYRRSSHTHSTPSIPAANQTEIASDHLQQLSSLSLPIVPSQFSRIIAQIRLSLSQNVLQHLLPMSETVQVLACLRQIFLLDRGEFATALIAEAEERVQSRQQNMGKLLAQDPVRALQSLSMKDTELNQVLRHVWRSLAVADAHGEDTTLDYAQSQISLTNPKYISSRPSTADSSSDGMPEISSIAFNNLLFPNPTELSMSVSPPLDLFLSSRDLEIYTAISSYLLAIRRGHQRLNNLWKRTPARRAYPVSTANQSGLRPRHNARNVAMRRVWATCSAATFMLSETAAFFEGEIVRQSCEHFQAWIEEPLRQSVRSTSSTASEKPIQRDPETLAAGHRTFLSSLTYALLLTDMQFTRELRSLLGNVDNLIAYFQRLLDMQQKLDFEQQSGSESAHTVQEEQRMSLELDRARKKVDSDLKSVIRRLRQLDGDRVGSLRHLEQKRPDQGEFDAWKDGGSIDRLLMKLEFGRMVVDGYEVFRT</sequence>
<evidence type="ECO:0000256" key="2">
    <source>
        <dbReference type="ARBA" id="ARBA00010337"/>
    </source>
</evidence>
<keyword evidence="5 6" id="KW-0206">Cytoskeleton</keyword>
<keyword evidence="3 6" id="KW-0963">Cytoplasm</keyword>
<dbReference type="STRING" id="383855.M3A273"/>
<dbReference type="GO" id="GO:0007020">
    <property type="term" value="P:microtubule nucleation"/>
    <property type="evidence" value="ECO:0007669"/>
    <property type="project" value="InterPro"/>
</dbReference>
<dbReference type="Proteomes" id="UP000016932">
    <property type="component" value="Unassembled WGS sequence"/>
</dbReference>
<dbReference type="VEuPathDB" id="FungiDB:MYCFIDRAFT_144052"/>
<dbReference type="InterPro" id="IPR041470">
    <property type="entry name" value="GCP_N"/>
</dbReference>
<reference evidence="9 10" key="1">
    <citation type="journal article" date="2012" name="PLoS Pathog.">
        <title>Diverse lifestyles and strategies of plant pathogenesis encoded in the genomes of eighteen Dothideomycetes fungi.</title>
        <authorList>
            <person name="Ohm R.A."/>
            <person name="Feau N."/>
            <person name="Henrissat B."/>
            <person name="Schoch C.L."/>
            <person name="Horwitz B.A."/>
            <person name="Barry K.W."/>
            <person name="Condon B.J."/>
            <person name="Copeland A.C."/>
            <person name="Dhillon B."/>
            <person name="Glaser F."/>
            <person name="Hesse C.N."/>
            <person name="Kosti I."/>
            <person name="LaButti K."/>
            <person name="Lindquist E.A."/>
            <person name="Lucas S."/>
            <person name="Salamov A.A."/>
            <person name="Bradshaw R.E."/>
            <person name="Ciuffetti L."/>
            <person name="Hamelin R.C."/>
            <person name="Kema G.H.J."/>
            <person name="Lawrence C."/>
            <person name="Scott J.A."/>
            <person name="Spatafora J.W."/>
            <person name="Turgeon B.G."/>
            <person name="de Wit P.J.G.M."/>
            <person name="Zhong S."/>
            <person name="Goodwin S.B."/>
            <person name="Grigoriev I.V."/>
        </authorList>
    </citation>
    <scope>NUCLEOTIDE SEQUENCE [LARGE SCALE GENOMIC DNA]</scope>
    <source>
        <strain evidence="9 10">CIRAD86</strain>
    </source>
</reference>
<dbReference type="InterPro" id="IPR007259">
    <property type="entry name" value="GCP"/>
</dbReference>
<dbReference type="Gene3D" id="1.20.120.1900">
    <property type="entry name" value="Gamma-tubulin complex, C-terminal domain"/>
    <property type="match status" value="1"/>
</dbReference>
<evidence type="ECO:0000256" key="5">
    <source>
        <dbReference type="ARBA" id="ARBA00023212"/>
    </source>
</evidence>
<dbReference type="EMBL" id="KB446563">
    <property type="protein sequence ID" value="EME78501.1"/>
    <property type="molecule type" value="Genomic_DNA"/>
</dbReference>
<dbReference type="GeneID" id="19331262"/>
<dbReference type="HOGENOM" id="CLU_005595_0_0_1"/>
<dbReference type="GO" id="GO:0051225">
    <property type="term" value="P:spindle assembly"/>
    <property type="evidence" value="ECO:0007669"/>
    <property type="project" value="TreeGrafter"/>
</dbReference>
<evidence type="ECO:0000259" key="7">
    <source>
        <dbReference type="Pfam" id="PF04130"/>
    </source>
</evidence>
<organism evidence="9 10">
    <name type="scientific">Pseudocercospora fijiensis (strain CIRAD86)</name>
    <name type="common">Black leaf streak disease fungus</name>
    <name type="synonym">Mycosphaerella fijiensis</name>
    <dbReference type="NCBI Taxonomy" id="383855"/>
    <lineage>
        <taxon>Eukaryota</taxon>
        <taxon>Fungi</taxon>
        <taxon>Dikarya</taxon>
        <taxon>Ascomycota</taxon>
        <taxon>Pezizomycotina</taxon>
        <taxon>Dothideomycetes</taxon>
        <taxon>Dothideomycetidae</taxon>
        <taxon>Mycosphaerellales</taxon>
        <taxon>Mycosphaerellaceae</taxon>
        <taxon>Pseudocercospora</taxon>
    </lineage>
</organism>
<dbReference type="eggNOG" id="KOG2065">
    <property type="taxonomic scope" value="Eukaryota"/>
</dbReference>
<feature type="domain" description="Gamma tubulin complex component protein N-terminal" evidence="8">
    <location>
        <begin position="19"/>
        <end position="326"/>
    </location>
</feature>
<protein>
    <recommendedName>
        <fullName evidence="6">Spindle pole body component</fullName>
    </recommendedName>
</protein>
<keyword evidence="10" id="KW-1185">Reference proteome</keyword>
<evidence type="ECO:0000256" key="6">
    <source>
        <dbReference type="RuleBase" id="RU363050"/>
    </source>
</evidence>
<gene>
    <name evidence="9" type="ORF">MYCFIDRAFT_144052</name>
</gene>
<dbReference type="KEGG" id="pfj:MYCFIDRAFT_144052"/>
<dbReference type="GO" id="GO:0043015">
    <property type="term" value="F:gamma-tubulin binding"/>
    <property type="evidence" value="ECO:0007669"/>
    <property type="project" value="InterPro"/>
</dbReference>
<comment type="similarity">
    <text evidence="2 6">Belongs to the TUBGCP family.</text>
</comment>
<evidence type="ECO:0000256" key="3">
    <source>
        <dbReference type="ARBA" id="ARBA00022490"/>
    </source>
</evidence>
<dbReference type="GO" id="GO:0005874">
    <property type="term" value="C:microtubule"/>
    <property type="evidence" value="ECO:0007669"/>
    <property type="project" value="UniProtKB-KW"/>
</dbReference>
<dbReference type="GO" id="GO:0051321">
    <property type="term" value="P:meiotic cell cycle"/>
    <property type="evidence" value="ECO:0007669"/>
    <property type="project" value="TreeGrafter"/>
</dbReference>
<dbReference type="InterPro" id="IPR040457">
    <property type="entry name" value="GCP_C"/>
</dbReference>
<dbReference type="PANTHER" id="PTHR19302">
    <property type="entry name" value="GAMMA TUBULIN COMPLEX PROTEIN"/>
    <property type="match status" value="1"/>
</dbReference>
<dbReference type="GO" id="GO:0044732">
    <property type="term" value="C:mitotic spindle pole body"/>
    <property type="evidence" value="ECO:0007669"/>
    <property type="project" value="TreeGrafter"/>
</dbReference>
<dbReference type="Pfam" id="PF17681">
    <property type="entry name" value="GCP_N_terminal"/>
    <property type="match status" value="1"/>
</dbReference>
<comment type="subcellular location">
    <subcellularLocation>
        <location evidence="1 6">Cytoplasm</location>
        <location evidence="1 6">Cytoskeleton</location>
        <location evidence="1 6">Microtubule organizing center</location>
    </subcellularLocation>
</comment>